<evidence type="ECO:0000259" key="7">
    <source>
        <dbReference type="PROSITE" id="PS50850"/>
    </source>
</evidence>
<keyword evidence="5 6" id="KW-0472">Membrane</keyword>
<evidence type="ECO:0000256" key="2">
    <source>
        <dbReference type="ARBA" id="ARBA00022475"/>
    </source>
</evidence>
<keyword evidence="2" id="KW-1003">Cell membrane</keyword>
<dbReference type="eggNOG" id="COG2223">
    <property type="taxonomic scope" value="Bacteria"/>
</dbReference>
<feature type="transmembrane region" description="Helical" evidence="6">
    <location>
        <begin position="393"/>
        <end position="415"/>
    </location>
</feature>
<feature type="transmembrane region" description="Helical" evidence="6">
    <location>
        <begin position="229"/>
        <end position="246"/>
    </location>
</feature>
<evidence type="ECO:0000313" key="9">
    <source>
        <dbReference type="Proteomes" id="UP000011841"/>
    </source>
</evidence>
<gene>
    <name evidence="8" type="ORF">S58_09070</name>
</gene>
<dbReference type="Pfam" id="PF07690">
    <property type="entry name" value="MFS_1"/>
    <property type="match status" value="1"/>
</dbReference>
<dbReference type="InterPro" id="IPR011701">
    <property type="entry name" value="MFS"/>
</dbReference>
<evidence type="ECO:0000313" key="8">
    <source>
        <dbReference type="EMBL" id="BAM86918.1"/>
    </source>
</evidence>
<dbReference type="GeneID" id="301814886"/>
<feature type="transmembrane region" description="Helical" evidence="6">
    <location>
        <begin position="326"/>
        <end position="349"/>
    </location>
</feature>
<dbReference type="AlphaFoldDB" id="M4Z1B7"/>
<proteinExistence type="predicted"/>
<reference evidence="8 9" key="1">
    <citation type="journal article" date="2013" name="Appl. Environ. Microbiol.">
        <title>Genome analysis suggests that the soil oligotrophic bacterium Agromonas oligotrophica (Bradyrhizobium oligotrophicum) is a nitrogen-fixing symbiont of Aeschynomene indica.</title>
        <authorList>
            <person name="Okubo T."/>
            <person name="Fukushima S."/>
            <person name="Itakura M."/>
            <person name="Oshima K."/>
            <person name="Longtonglang A."/>
            <person name="Teaumroong N."/>
            <person name="Mitsui H."/>
            <person name="Hattori M."/>
            <person name="Hattori R."/>
            <person name="Hattori T."/>
            <person name="Minamisawa K."/>
        </authorList>
    </citation>
    <scope>NUCLEOTIDE SEQUENCE [LARGE SCALE GENOMIC DNA]</scope>
    <source>
        <strain evidence="8 9">S58</strain>
    </source>
</reference>
<dbReference type="Gene3D" id="1.20.1250.20">
    <property type="entry name" value="MFS general substrate transporter like domains"/>
    <property type="match status" value="2"/>
</dbReference>
<dbReference type="InterPro" id="IPR020846">
    <property type="entry name" value="MFS_dom"/>
</dbReference>
<evidence type="ECO:0000256" key="1">
    <source>
        <dbReference type="ARBA" id="ARBA00004651"/>
    </source>
</evidence>
<dbReference type="InterPro" id="IPR036259">
    <property type="entry name" value="MFS_trans_sf"/>
</dbReference>
<protein>
    <recommendedName>
        <fullName evidence="7">Major facilitator superfamily (MFS) profile domain-containing protein</fullName>
    </recommendedName>
</protein>
<feature type="transmembrane region" description="Helical" evidence="6">
    <location>
        <begin position="301"/>
        <end position="320"/>
    </location>
</feature>
<feature type="domain" description="Major facilitator superfamily (MFS) profile" evidence="7">
    <location>
        <begin position="30"/>
        <end position="419"/>
    </location>
</feature>
<organism evidence="8 9">
    <name type="scientific">Bradyrhizobium oligotrophicum S58</name>
    <dbReference type="NCBI Taxonomy" id="1245469"/>
    <lineage>
        <taxon>Bacteria</taxon>
        <taxon>Pseudomonadati</taxon>
        <taxon>Pseudomonadota</taxon>
        <taxon>Alphaproteobacteria</taxon>
        <taxon>Hyphomicrobiales</taxon>
        <taxon>Nitrobacteraceae</taxon>
        <taxon>Bradyrhizobium</taxon>
    </lineage>
</organism>
<accession>M4Z1B7</accession>
<dbReference type="PATRIC" id="fig|1245469.3.peg.925"/>
<comment type="subcellular location">
    <subcellularLocation>
        <location evidence="1">Cell membrane</location>
        <topology evidence="1">Multi-pass membrane protein</topology>
    </subcellularLocation>
</comment>
<dbReference type="PROSITE" id="PS50850">
    <property type="entry name" value="MFS"/>
    <property type="match status" value="1"/>
</dbReference>
<feature type="transmembrane region" description="Helical" evidence="6">
    <location>
        <begin position="26"/>
        <end position="44"/>
    </location>
</feature>
<feature type="transmembrane region" description="Helical" evidence="6">
    <location>
        <begin position="266"/>
        <end position="289"/>
    </location>
</feature>
<dbReference type="SUPFAM" id="SSF103473">
    <property type="entry name" value="MFS general substrate transporter"/>
    <property type="match status" value="1"/>
</dbReference>
<keyword evidence="3 6" id="KW-0812">Transmembrane</keyword>
<keyword evidence="9" id="KW-1185">Reference proteome</keyword>
<dbReference type="STRING" id="1245469.S58_09070"/>
<dbReference type="HOGENOM" id="CLU_001265_62_0_5"/>
<dbReference type="KEGG" id="aol:S58_09070"/>
<feature type="transmembrane region" description="Helical" evidence="6">
    <location>
        <begin position="96"/>
        <end position="113"/>
    </location>
</feature>
<feature type="transmembrane region" description="Helical" evidence="6">
    <location>
        <begin position="184"/>
        <end position="204"/>
    </location>
</feature>
<dbReference type="InterPro" id="IPR050189">
    <property type="entry name" value="MFS_Efflux_Transporters"/>
</dbReference>
<dbReference type="OrthoDB" id="272777at2"/>
<dbReference type="GO" id="GO:0022857">
    <property type="term" value="F:transmembrane transporter activity"/>
    <property type="evidence" value="ECO:0007669"/>
    <property type="project" value="InterPro"/>
</dbReference>
<keyword evidence="4 6" id="KW-1133">Transmembrane helix</keyword>
<evidence type="ECO:0000256" key="4">
    <source>
        <dbReference type="ARBA" id="ARBA00022989"/>
    </source>
</evidence>
<sequence length="457" mass="48500">MSAYTFGRKGIEAGDQGQREITGWRLAALVFLPFAMGYFLSYLFRTINGLVSASLASELGLNAADLGLITAAYFLVLAAAQIPVGMMLDRYGPRRVQSALLVVAALGAEAFARSSGPLSLLLSRALIGLGVAAALTAGLKAIVLWFPRERVALVNGYMVMLGALGAVSATVPAEAILVKTGWRGLFDILAVATAAAAILIYCLVPERETQASSASEAGGLRSILRDVRFWRVAPLSGACIGSAWSLQGLWASAWLADVEGMTRAQVVTALCVTALMLSLGAWMLGALANWTRRRGVGPERLLALIAVVFMAAQLALVWRLPLPAIAPWLIIAVVGAATVLSFAIISDYFPKEMAGRANGALNVVHFGWGFLAQYGIGVLLTQWPQSNGHYPVIAYQVAFGVNLALQAAALIWFAAPREQRPRSAQASSGTEIVMTDLVAASGERRALARESVRRASW</sequence>
<feature type="transmembrane region" description="Helical" evidence="6">
    <location>
        <begin position="125"/>
        <end position="146"/>
    </location>
</feature>
<name>M4Z1B7_9BRAD</name>
<evidence type="ECO:0000256" key="3">
    <source>
        <dbReference type="ARBA" id="ARBA00022692"/>
    </source>
</evidence>
<dbReference type="PANTHER" id="PTHR43124">
    <property type="entry name" value="PURINE EFFLUX PUMP PBUE"/>
    <property type="match status" value="1"/>
</dbReference>
<dbReference type="Proteomes" id="UP000011841">
    <property type="component" value="Chromosome"/>
</dbReference>
<feature type="transmembrane region" description="Helical" evidence="6">
    <location>
        <begin position="64"/>
        <end position="84"/>
    </location>
</feature>
<dbReference type="RefSeq" id="WP_015664053.1">
    <property type="nucleotide sequence ID" value="NC_020453.1"/>
</dbReference>
<dbReference type="EMBL" id="AP012603">
    <property type="protein sequence ID" value="BAM86918.1"/>
    <property type="molecule type" value="Genomic_DNA"/>
</dbReference>
<dbReference type="PANTHER" id="PTHR43124:SF3">
    <property type="entry name" value="CHLORAMPHENICOL EFFLUX PUMP RV0191"/>
    <property type="match status" value="1"/>
</dbReference>
<feature type="transmembrane region" description="Helical" evidence="6">
    <location>
        <begin position="361"/>
        <end position="381"/>
    </location>
</feature>
<evidence type="ECO:0000256" key="6">
    <source>
        <dbReference type="SAM" id="Phobius"/>
    </source>
</evidence>
<evidence type="ECO:0000256" key="5">
    <source>
        <dbReference type="ARBA" id="ARBA00023136"/>
    </source>
</evidence>
<feature type="transmembrane region" description="Helical" evidence="6">
    <location>
        <begin position="158"/>
        <end position="178"/>
    </location>
</feature>
<dbReference type="GO" id="GO:0005886">
    <property type="term" value="C:plasma membrane"/>
    <property type="evidence" value="ECO:0007669"/>
    <property type="project" value="UniProtKB-SubCell"/>
</dbReference>